<feature type="compositionally biased region" description="Basic and acidic residues" evidence="7">
    <location>
        <begin position="255"/>
        <end position="269"/>
    </location>
</feature>
<evidence type="ECO:0000256" key="1">
    <source>
        <dbReference type="ARBA" id="ARBA00004370"/>
    </source>
</evidence>
<dbReference type="RefSeq" id="WP_386728581.1">
    <property type="nucleotide sequence ID" value="NZ_JBHSTP010000001.1"/>
</dbReference>
<evidence type="ECO:0000256" key="3">
    <source>
        <dbReference type="ARBA" id="ARBA00022692"/>
    </source>
</evidence>
<sequence length="279" mass="30752">MSGWRFAFSRRWAGYLALTVLFAIVCASLGVWQLARRAEATSEIERVQANWSAEPAPVEQALPRLDSFDESQKWLPVTMTGRYRTVDQLLVRNRPLGGSPGFEVLTPLELADGTVFVVDRGWLPVGSRQDSPDIVPDPPSGEVTVVARLKAGEPTLAGRSASGNQIATIQLDDIAGRLDGSTYTGAYGLLDTEDPAPAERPIAVTRPVEDEGPHLSYAFQWFVFALLGFVGLGWALRQEYRAVNADDPAEQQRAAARERRKELRTRSDADIEDDILDTR</sequence>
<reference evidence="9" key="1">
    <citation type="journal article" date="2019" name="Int. J. Syst. Evol. Microbiol.">
        <title>The Global Catalogue of Microorganisms (GCM) 10K type strain sequencing project: providing services to taxonomists for standard genome sequencing and annotation.</title>
        <authorList>
            <consortium name="The Broad Institute Genomics Platform"/>
            <consortium name="The Broad Institute Genome Sequencing Center for Infectious Disease"/>
            <person name="Wu L."/>
            <person name="Ma J."/>
        </authorList>
    </citation>
    <scope>NUCLEOTIDE SEQUENCE [LARGE SCALE GENOMIC DNA]</scope>
    <source>
        <strain evidence="9">CCUG 43304</strain>
    </source>
</reference>
<feature type="compositionally biased region" description="Acidic residues" evidence="7">
    <location>
        <begin position="270"/>
        <end position="279"/>
    </location>
</feature>
<comment type="similarity">
    <text evidence="2 6">Belongs to the SURF1 family.</text>
</comment>
<dbReference type="PANTHER" id="PTHR23427">
    <property type="entry name" value="SURFEIT LOCUS PROTEIN"/>
    <property type="match status" value="1"/>
</dbReference>
<name>A0ABW1VCE2_9MICO</name>
<accession>A0ABW1VCE2</accession>
<dbReference type="Proteomes" id="UP001596306">
    <property type="component" value="Unassembled WGS sequence"/>
</dbReference>
<keyword evidence="3 6" id="KW-0812">Transmembrane</keyword>
<dbReference type="PANTHER" id="PTHR23427:SF2">
    <property type="entry name" value="SURFEIT LOCUS PROTEIN 1"/>
    <property type="match status" value="1"/>
</dbReference>
<dbReference type="InterPro" id="IPR045214">
    <property type="entry name" value="Surf1/Surf4"/>
</dbReference>
<gene>
    <name evidence="8" type="ORF">ACFQB0_05560</name>
</gene>
<dbReference type="EMBL" id="JBHSTP010000001">
    <property type="protein sequence ID" value="MFC6355571.1"/>
    <property type="molecule type" value="Genomic_DNA"/>
</dbReference>
<feature type="transmembrane region" description="Helical" evidence="6">
    <location>
        <begin position="217"/>
        <end position="236"/>
    </location>
</feature>
<proteinExistence type="inferred from homology"/>
<evidence type="ECO:0000256" key="4">
    <source>
        <dbReference type="ARBA" id="ARBA00022989"/>
    </source>
</evidence>
<evidence type="ECO:0000256" key="7">
    <source>
        <dbReference type="SAM" id="MobiDB-lite"/>
    </source>
</evidence>
<evidence type="ECO:0000256" key="5">
    <source>
        <dbReference type="ARBA" id="ARBA00023136"/>
    </source>
</evidence>
<dbReference type="PROSITE" id="PS50895">
    <property type="entry name" value="SURF1"/>
    <property type="match status" value="1"/>
</dbReference>
<dbReference type="InterPro" id="IPR002994">
    <property type="entry name" value="Surf1/Shy1"/>
</dbReference>
<evidence type="ECO:0000313" key="9">
    <source>
        <dbReference type="Proteomes" id="UP001596306"/>
    </source>
</evidence>
<dbReference type="Pfam" id="PF02104">
    <property type="entry name" value="SURF1"/>
    <property type="match status" value="1"/>
</dbReference>
<keyword evidence="5 6" id="KW-0472">Membrane</keyword>
<keyword evidence="9" id="KW-1185">Reference proteome</keyword>
<protein>
    <recommendedName>
        <fullName evidence="6">SURF1-like protein</fullName>
    </recommendedName>
</protein>
<evidence type="ECO:0000313" key="8">
    <source>
        <dbReference type="EMBL" id="MFC6355571.1"/>
    </source>
</evidence>
<keyword evidence="6" id="KW-1003">Cell membrane</keyword>
<evidence type="ECO:0000256" key="6">
    <source>
        <dbReference type="RuleBase" id="RU363076"/>
    </source>
</evidence>
<feature type="region of interest" description="Disordered" evidence="7">
    <location>
        <begin position="246"/>
        <end position="279"/>
    </location>
</feature>
<feature type="transmembrane region" description="Helical" evidence="6">
    <location>
        <begin position="12"/>
        <end position="35"/>
    </location>
</feature>
<dbReference type="CDD" id="cd06662">
    <property type="entry name" value="SURF1"/>
    <property type="match status" value="1"/>
</dbReference>
<comment type="subcellular location">
    <subcellularLocation>
        <location evidence="6">Cell membrane</location>
        <topology evidence="6">Multi-pass membrane protein</topology>
    </subcellularLocation>
    <subcellularLocation>
        <location evidence="1">Membrane</location>
    </subcellularLocation>
</comment>
<comment type="caution">
    <text evidence="8">The sequence shown here is derived from an EMBL/GenBank/DDBJ whole genome shotgun (WGS) entry which is preliminary data.</text>
</comment>
<organism evidence="8 9">
    <name type="scientific">Luethyella okanaganae</name>
    <dbReference type="NCBI Taxonomy" id="69372"/>
    <lineage>
        <taxon>Bacteria</taxon>
        <taxon>Bacillati</taxon>
        <taxon>Actinomycetota</taxon>
        <taxon>Actinomycetes</taxon>
        <taxon>Micrococcales</taxon>
        <taxon>Microbacteriaceae</taxon>
        <taxon>Luethyella</taxon>
    </lineage>
</organism>
<keyword evidence="4 6" id="KW-1133">Transmembrane helix</keyword>
<evidence type="ECO:0000256" key="2">
    <source>
        <dbReference type="ARBA" id="ARBA00007165"/>
    </source>
</evidence>